<dbReference type="GO" id="GO:0016491">
    <property type="term" value="F:oxidoreductase activity"/>
    <property type="evidence" value="ECO:0007669"/>
    <property type="project" value="InterPro"/>
</dbReference>
<dbReference type="PANTHER" id="PTHR21197:SF0">
    <property type="entry name" value="UDP-GALACTOPYRANOSE MUTASE"/>
    <property type="match status" value="1"/>
</dbReference>
<dbReference type="RefSeq" id="WP_256620226.1">
    <property type="nucleotide sequence ID" value="NZ_JANIBC010000016.1"/>
</dbReference>
<feature type="transmembrane region" description="Helical" evidence="1">
    <location>
        <begin position="736"/>
        <end position="769"/>
    </location>
</feature>
<keyword evidence="4" id="KW-0328">Glycosyltransferase</keyword>
<name>A0A9X2RL02_9PROT</name>
<dbReference type="SUPFAM" id="SSF53448">
    <property type="entry name" value="Nucleotide-diphospho-sugar transferases"/>
    <property type="match status" value="1"/>
</dbReference>
<dbReference type="InterPro" id="IPR029044">
    <property type="entry name" value="Nucleotide-diphossugar_trans"/>
</dbReference>
<evidence type="ECO:0000259" key="3">
    <source>
        <dbReference type="Pfam" id="PF01593"/>
    </source>
</evidence>
<dbReference type="Pfam" id="PF00535">
    <property type="entry name" value="Glycos_transf_2"/>
    <property type="match status" value="1"/>
</dbReference>
<dbReference type="AlphaFoldDB" id="A0A9X2RL02"/>
<dbReference type="Gene3D" id="3.90.550.10">
    <property type="entry name" value="Spore Coat Polysaccharide Biosynthesis Protein SpsA, Chain A"/>
    <property type="match status" value="1"/>
</dbReference>
<keyword evidence="4" id="KW-0808">Transferase</keyword>
<keyword evidence="1" id="KW-0812">Transmembrane</keyword>
<dbReference type="GO" id="GO:0008767">
    <property type="term" value="F:UDP-galactopyranose mutase activity"/>
    <property type="evidence" value="ECO:0007669"/>
    <property type="project" value="TreeGrafter"/>
</dbReference>
<reference evidence="4" key="1">
    <citation type="submission" date="2022-07" db="EMBL/GenBank/DDBJ databases">
        <title>Parvularcula maris sp. nov., an algicidal bacterium isolated from seawater.</title>
        <authorList>
            <person name="Li F."/>
        </authorList>
    </citation>
    <scope>NUCLEOTIDE SEQUENCE</scope>
    <source>
        <strain evidence="4">BGMRC 0090</strain>
    </source>
</reference>
<dbReference type="NCBIfam" id="NF005547">
    <property type="entry name" value="PRK07208.1-3"/>
    <property type="match status" value="1"/>
</dbReference>
<keyword evidence="5" id="KW-1185">Reference proteome</keyword>
<dbReference type="EMBL" id="JANIBC010000016">
    <property type="protein sequence ID" value="MCQ8186318.1"/>
    <property type="molecule type" value="Genomic_DNA"/>
</dbReference>
<protein>
    <submittedName>
        <fullName evidence="4">Glycosyltransferase</fullName>
        <ecNumber evidence="4">2.4.-.-</ecNumber>
    </submittedName>
</protein>
<dbReference type="Gene3D" id="3.50.50.60">
    <property type="entry name" value="FAD/NAD(P)-binding domain"/>
    <property type="match status" value="1"/>
</dbReference>
<evidence type="ECO:0000313" key="5">
    <source>
        <dbReference type="Proteomes" id="UP001142610"/>
    </source>
</evidence>
<dbReference type="Pfam" id="PF01593">
    <property type="entry name" value="Amino_oxidase"/>
    <property type="match status" value="1"/>
</dbReference>
<dbReference type="InterPro" id="IPR002937">
    <property type="entry name" value="Amino_oxidase"/>
</dbReference>
<keyword evidence="1" id="KW-1133">Transmembrane helix</keyword>
<dbReference type="GO" id="GO:0016757">
    <property type="term" value="F:glycosyltransferase activity"/>
    <property type="evidence" value="ECO:0007669"/>
    <property type="project" value="UniProtKB-KW"/>
</dbReference>
<dbReference type="NCBIfam" id="NF005545">
    <property type="entry name" value="PRK07208.1-1"/>
    <property type="match status" value="1"/>
</dbReference>
<dbReference type="NCBIfam" id="NF005548">
    <property type="entry name" value="PRK07208.1-4"/>
    <property type="match status" value="1"/>
</dbReference>
<dbReference type="InterPro" id="IPR001173">
    <property type="entry name" value="Glyco_trans_2-like"/>
</dbReference>
<comment type="caution">
    <text evidence="4">The sequence shown here is derived from an EMBL/GenBank/DDBJ whole genome shotgun (WGS) entry which is preliminary data.</text>
</comment>
<proteinExistence type="predicted"/>
<dbReference type="NCBIfam" id="NF005546">
    <property type="entry name" value="PRK07208.1-2"/>
    <property type="match status" value="1"/>
</dbReference>
<feature type="domain" description="Glycosyltransferase 2-like" evidence="2">
    <location>
        <begin position="495"/>
        <end position="642"/>
    </location>
</feature>
<keyword evidence="1" id="KW-0472">Membrane</keyword>
<dbReference type="Proteomes" id="UP001142610">
    <property type="component" value="Unassembled WGS sequence"/>
</dbReference>
<dbReference type="EC" id="2.4.-.-" evidence="4"/>
<dbReference type="GO" id="GO:0005829">
    <property type="term" value="C:cytosol"/>
    <property type="evidence" value="ECO:0007669"/>
    <property type="project" value="TreeGrafter"/>
</dbReference>
<evidence type="ECO:0000259" key="2">
    <source>
        <dbReference type="Pfam" id="PF00535"/>
    </source>
</evidence>
<sequence length="839" mass="94090">MWDGLDRPDERRLVVIGGGPAGLTAARTLQKLDANWKPEVFEANAIVGGISRTESHEGYRFDIGGHRFFTKVPEVTAFWKEILKDEFITRPRLSRIYYNGKFYSYPLKITNALGNLGPVEAALIMFSYGKVKVFPRRQEETFDDWVTNRFGERLFNTFFKTYTEKVWGIPCSEIRADWAAQRIKNLSVTKAVWNALTGANDTVSLIEEFEYPRLGPGQMWEVCADTVEEHGGSVHLKHKVVKVEREDMRVTRVLVRDDQGEERWVEGDAFVNSMDLRTLLRVMDPPPPAYVMEAAEKLKYRDFLIVTLVLDDADPFPDNWIYVHSPEVNVGRIQNFRAWSPEMLPNDHTSSIGMEYFCHAGDNLWETSDEELIKQAGRELEAINLAPASKVLGGKVIRQPKAYPVYDGEYTDALGIVREWLDGFENFQTVGRNGMHRYNNQDHSMLTAMLAAENILGAEHDLWEVNVERSYHEEFVTKKDDDESDGQDGDTPKYSVVIPAHNAEKTIDKAVNAACQAVPAPAEIIVVDDRSTDRTAAIARKLGAQVISHERAKPLGPARARNLGARQTSTDYLLFLDSDVELEPDAPSKLVREVASDDGIAAAFGSYGTRQACPNIAARYANLRHHEFHQTGRREAATFWTGLGVIRASAFAAVQGFSESIHKPAMEDVEIGYRMRDRGYRIRLVPEAQGTHLKNWKLTQLWRDDIISRAIPWSTLLVHNRAPASLNAKGAERVKAVLAIMTLFFAGLTVFSPPAGIAAATAFIAYVLSNTHFFGKLARHGGPLTALGGVFLHMAYHTYSTATFGLALARKWLKLPPLTEKTQTWVARAVAQPSGNRKP</sequence>
<dbReference type="PRINTS" id="PR00419">
    <property type="entry name" value="ADXRDTASE"/>
</dbReference>
<accession>A0A9X2RL02</accession>
<feature type="domain" description="Amine oxidase" evidence="3">
    <location>
        <begin position="21"/>
        <end position="383"/>
    </location>
</feature>
<gene>
    <name evidence="4" type="ORF">NOG11_13100</name>
</gene>
<organism evidence="4 5">
    <name type="scientific">Parvularcula maris</name>
    <dbReference type="NCBI Taxonomy" id="2965077"/>
    <lineage>
        <taxon>Bacteria</taxon>
        <taxon>Pseudomonadati</taxon>
        <taxon>Pseudomonadota</taxon>
        <taxon>Alphaproteobacteria</taxon>
        <taxon>Parvularculales</taxon>
        <taxon>Parvularculaceae</taxon>
        <taxon>Parvularcula</taxon>
    </lineage>
</organism>
<evidence type="ECO:0000256" key="1">
    <source>
        <dbReference type="SAM" id="Phobius"/>
    </source>
</evidence>
<dbReference type="PANTHER" id="PTHR21197">
    <property type="entry name" value="UDP-GALACTOPYRANOSE MUTASE"/>
    <property type="match status" value="1"/>
</dbReference>
<dbReference type="InterPro" id="IPR036188">
    <property type="entry name" value="FAD/NAD-bd_sf"/>
</dbReference>
<dbReference type="SUPFAM" id="SSF51905">
    <property type="entry name" value="FAD/NAD(P)-binding domain"/>
    <property type="match status" value="1"/>
</dbReference>
<evidence type="ECO:0000313" key="4">
    <source>
        <dbReference type="EMBL" id="MCQ8186318.1"/>
    </source>
</evidence>
<dbReference type="GO" id="GO:0050660">
    <property type="term" value="F:flavin adenine dinucleotide binding"/>
    <property type="evidence" value="ECO:0007669"/>
    <property type="project" value="TreeGrafter"/>
</dbReference>